<dbReference type="EMBL" id="NBNE01005024">
    <property type="protein sequence ID" value="OWZ04321.1"/>
    <property type="molecule type" value="Genomic_DNA"/>
</dbReference>
<comment type="caution">
    <text evidence="2">The sequence shown here is derived from an EMBL/GenBank/DDBJ whole genome shotgun (WGS) entry which is preliminary data.</text>
</comment>
<organism evidence="2 3">
    <name type="scientific">Phytophthora megakarya</name>
    <dbReference type="NCBI Taxonomy" id="4795"/>
    <lineage>
        <taxon>Eukaryota</taxon>
        <taxon>Sar</taxon>
        <taxon>Stramenopiles</taxon>
        <taxon>Oomycota</taxon>
        <taxon>Peronosporomycetes</taxon>
        <taxon>Peronosporales</taxon>
        <taxon>Peronosporaceae</taxon>
        <taxon>Phytophthora</taxon>
    </lineage>
</organism>
<sequence length="315" mass="35766">MPSEKRSLLSSPNSSVKRRRVPSRKIAEPADTQGDLASPSKQSVDGDEGVDYFQGETALVNYYFTSEDNAKLLQQEKSPKEDYCMVKDTKPPVVSPSLQHVVVQVMSPVTGPPTISPFAVIKVVTKMPLVTIGVMEEANYWVTEWQLAVLVVLYVVDKFVPTMLPMKNSVLVSTYNSLTQELRMFKMPVPMYEVDEVKEEVLLVVDDVKKAVMMKKSLKTLTPVDVVVELVIVVQRRWKFVKILVIVEITQWLNMETMNILRWRCREQHPNLDSVQATQIDVLKQQLNLQEPYVAVAALTTSNIRVEMSELVRLL</sequence>
<gene>
    <name evidence="2" type="ORF">PHMEG_00023791</name>
</gene>
<accession>A0A225VFI6</accession>
<dbReference type="AlphaFoldDB" id="A0A225VFI6"/>
<proteinExistence type="predicted"/>
<dbReference type="Proteomes" id="UP000198211">
    <property type="component" value="Unassembled WGS sequence"/>
</dbReference>
<evidence type="ECO:0000256" key="1">
    <source>
        <dbReference type="SAM" id="MobiDB-lite"/>
    </source>
</evidence>
<feature type="region of interest" description="Disordered" evidence="1">
    <location>
        <begin position="1"/>
        <end position="48"/>
    </location>
</feature>
<evidence type="ECO:0000313" key="3">
    <source>
        <dbReference type="Proteomes" id="UP000198211"/>
    </source>
</evidence>
<protein>
    <submittedName>
        <fullName evidence="2">Uncharacterized protein</fullName>
    </submittedName>
</protein>
<evidence type="ECO:0000313" key="2">
    <source>
        <dbReference type="EMBL" id="OWZ04321.1"/>
    </source>
</evidence>
<name>A0A225VFI6_9STRA</name>
<dbReference type="OrthoDB" id="110395at2759"/>
<keyword evidence="3" id="KW-1185">Reference proteome</keyword>
<reference evidence="3" key="1">
    <citation type="submission" date="2017-03" db="EMBL/GenBank/DDBJ databases">
        <title>Phytopthora megakarya and P. palmivora, two closely related causual agents of cacao black pod achieved similar genome size and gene model numbers by different mechanisms.</title>
        <authorList>
            <person name="Ali S."/>
            <person name="Shao J."/>
            <person name="Larry D.J."/>
            <person name="Kronmiller B."/>
            <person name="Shen D."/>
            <person name="Strem M.D."/>
            <person name="Melnick R.L."/>
            <person name="Guiltinan M.J."/>
            <person name="Tyler B.M."/>
            <person name="Meinhardt L.W."/>
            <person name="Bailey B.A."/>
        </authorList>
    </citation>
    <scope>NUCLEOTIDE SEQUENCE [LARGE SCALE GENOMIC DNA]</scope>
    <source>
        <strain evidence="3">zdho120</strain>
    </source>
</reference>